<dbReference type="AlphaFoldDB" id="A0A382WXH4"/>
<dbReference type="PROSITE" id="PS50164">
    <property type="entry name" value="GIY_YIG"/>
    <property type="match status" value="1"/>
</dbReference>
<evidence type="ECO:0000313" key="7">
    <source>
        <dbReference type="EMBL" id="SVD63260.1"/>
    </source>
</evidence>
<keyword evidence="2" id="KW-0227">DNA damage</keyword>
<sequence>VRESIQKKLLTLPQGPGVYLMKGRGGKVFYIGKAKNLRNRLRSYFSGSDTRAFVAHLDRILYDIEGILTNSDKEAVIVENDLIKKHQPRFNVKLTDDKRFLCLKLDTTQTYPRIEIRRRFGKDKAHYFGPYHSATAIRQTVSIINRHFQLRTCSDQVLNNRSRPCLQYQIDRCPAPCMYDLS</sequence>
<dbReference type="InterPro" id="IPR000305">
    <property type="entry name" value="GIY-YIG_endonuc"/>
</dbReference>
<dbReference type="GO" id="GO:0006289">
    <property type="term" value="P:nucleotide-excision repair"/>
    <property type="evidence" value="ECO:0007669"/>
    <property type="project" value="InterPro"/>
</dbReference>
<organism evidence="7">
    <name type="scientific">marine metagenome</name>
    <dbReference type="NCBI Taxonomy" id="408172"/>
    <lineage>
        <taxon>unclassified sequences</taxon>
        <taxon>metagenomes</taxon>
        <taxon>ecological metagenomes</taxon>
    </lineage>
</organism>
<reference evidence="7" key="1">
    <citation type="submission" date="2018-05" db="EMBL/GenBank/DDBJ databases">
        <authorList>
            <person name="Lanie J.A."/>
            <person name="Ng W.-L."/>
            <person name="Kazmierczak K.M."/>
            <person name="Andrzejewski T.M."/>
            <person name="Davidsen T.M."/>
            <person name="Wayne K.J."/>
            <person name="Tettelin H."/>
            <person name="Glass J.I."/>
            <person name="Rusch D."/>
            <person name="Podicherti R."/>
            <person name="Tsui H.-C.T."/>
            <person name="Winkler M.E."/>
        </authorList>
    </citation>
    <scope>NUCLEOTIDE SEQUENCE</scope>
</reference>
<evidence type="ECO:0000256" key="2">
    <source>
        <dbReference type="ARBA" id="ARBA00022763"/>
    </source>
</evidence>
<dbReference type="Pfam" id="PF01541">
    <property type="entry name" value="GIY-YIG"/>
    <property type="match status" value="1"/>
</dbReference>
<dbReference type="PANTHER" id="PTHR30562">
    <property type="entry name" value="UVRC/OXIDOREDUCTASE"/>
    <property type="match status" value="1"/>
</dbReference>
<feature type="domain" description="GIY-YIG" evidence="6">
    <location>
        <begin position="14"/>
        <end position="92"/>
    </location>
</feature>
<evidence type="ECO:0000256" key="4">
    <source>
        <dbReference type="ARBA" id="ARBA00022881"/>
    </source>
</evidence>
<protein>
    <recommendedName>
        <fullName evidence="6">GIY-YIG domain-containing protein</fullName>
    </recommendedName>
</protein>
<gene>
    <name evidence="7" type="ORF">METZ01_LOCUS416114</name>
</gene>
<dbReference type="GO" id="GO:0009380">
    <property type="term" value="C:excinuclease repair complex"/>
    <property type="evidence" value="ECO:0007669"/>
    <property type="project" value="TreeGrafter"/>
</dbReference>
<evidence type="ECO:0000259" key="6">
    <source>
        <dbReference type="PROSITE" id="PS50164"/>
    </source>
</evidence>
<dbReference type="Gene3D" id="3.40.1440.10">
    <property type="entry name" value="GIY-YIG endonuclease"/>
    <property type="match status" value="1"/>
</dbReference>
<dbReference type="PANTHER" id="PTHR30562:SF1">
    <property type="entry name" value="UVRABC SYSTEM PROTEIN C"/>
    <property type="match status" value="1"/>
</dbReference>
<dbReference type="InterPro" id="IPR035901">
    <property type="entry name" value="GIY-YIG_endonuc_sf"/>
</dbReference>
<evidence type="ECO:0000256" key="3">
    <source>
        <dbReference type="ARBA" id="ARBA00022769"/>
    </source>
</evidence>
<dbReference type="InterPro" id="IPR047296">
    <property type="entry name" value="GIY-YIG_UvrC_Cho"/>
</dbReference>
<keyword evidence="3" id="KW-0228">DNA excision</keyword>
<dbReference type="CDD" id="cd10434">
    <property type="entry name" value="GIY-YIG_UvrC_Cho"/>
    <property type="match status" value="1"/>
</dbReference>
<accession>A0A382WXH4</accession>
<dbReference type="GO" id="GO:0004518">
    <property type="term" value="F:nuclease activity"/>
    <property type="evidence" value="ECO:0007669"/>
    <property type="project" value="UniProtKB-KW"/>
</dbReference>
<name>A0A382WXH4_9ZZZZ</name>
<dbReference type="EMBL" id="UINC01163124">
    <property type="protein sequence ID" value="SVD63260.1"/>
    <property type="molecule type" value="Genomic_DNA"/>
</dbReference>
<proteinExistence type="predicted"/>
<dbReference type="FunFam" id="3.40.1440.10:FF:000001">
    <property type="entry name" value="UvrABC system protein C"/>
    <property type="match status" value="1"/>
</dbReference>
<feature type="non-terminal residue" evidence="7">
    <location>
        <position position="1"/>
    </location>
</feature>
<keyword evidence="5" id="KW-0234">DNA repair</keyword>
<keyword evidence="4" id="KW-0267">Excision nuclease</keyword>
<evidence type="ECO:0000256" key="5">
    <source>
        <dbReference type="ARBA" id="ARBA00023204"/>
    </source>
</evidence>
<dbReference type="InterPro" id="IPR050066">
    <property type="entry name" value="UvrABC_protein_C"/>
</dbReference>
<keyword evidence="1" id="KW-0963">Cytoplasm</keyword>
<evidence type="ECO:0000256" key="1">
    <source>
        <dbReference type="ARBA" id="ARBA00022490"/>
    </source>
</evidence>
<dbReference type="SMART" id="SM00465">
    <property type="entry name" value="GIYc"/>
    <property type="match status" value="1"/>
</dbReference>
<feature type="non-terminal residue" evidence="7">
    <location>
        <position position="182"/>
    </location>
</feature>
<dbReference type="SUPFAM" id="SSF82771">
    <property type="entry name" value="GIY-YIG endonuclease"/>
    <property type="match status" value="1"/>
</dbReference>